<dbReference type="EMBL" id="CP019384">
    <property type="protein sequence ID" value="QAT16295.1"/>
    <property type="molecule type" value="Genomic_DNA"/>
</dbReference>
<protein>
    <submittedName>
        <fullName evidence="1">Uncharacterized protein</fullName>
    </submittedName>
</protein>
<dbReference type="KEGG" id="vai:BU251_00330"/>
<keyword evidence="2" id="KW-1185">Reference proteome</keyword>
<evidence type="ECO:0000313" key="1">
    <source>
        <dbReference type="EMBL" id="QAT16295.1"/>
    </source>
</evidence>
<dbReference type="AlphaFoldDB" id="A0A410P274"/>
<organism evidence="1 2">
    <name type="scientific">Velamenicoccus archaeovorus</name>
    <dbReference type="NCBI Taxonomy" id="1930593"/>
    <lineage>
        <taxon>Bacteria</taxon>
        <taxon>Pseudomonadati</taxon>
        <taxon>Candidatus Omnitrophota</taxon>
        <taxon>Candidatus Velamenicoccus</taxon>
    </lineage>
</organism>
<dbReference type="Proteomes" id="UP000287243">
    <property type="component" value="Chromosome"/>
</dbReference>
<name>A0A410P274_VELA1</name>
<reference evidence="1 2" key="1">
    <citation type="submission" date="2017-01" db="EMBL/GenBank/DDBJ databases">
        <title>First insights into the biology of 'candidatus Vampirococcus archaeovorus'.</title>
        <authorList>
            <person name="Kizina J."/>
            <person name="Jordan S."/>
            <person name="Stueber K."/>
            <person name="Reinhardt R."/>
            <person name="Harder J."/>
        </authorList>
    </citation>
    <scope>NUCLEOTIDE SEQUENCE [LARGE SCALE GENOMIC DNA]</scope>
    <source>
        <strain evidence="1 2">LiM</strain>
    </source>
</reference>
<sequence>MPAAKDRLARLSCGGGNAVAFGRKPLQGIADRIIWELFQRKKEPRTEIPLFFFVPGECFKRASRSRGALSLIGR</sequence>
<evidence type="ECO:0000313" key="2">
    <source>
        <dbReference type="Proteomes" id="UP000287243"/>
    </source>
</evidence>
<gene>
    <name evidence="1" type="ORF">BU251_00330</name>
</gene>
<accession>A0A410P274</accession>
<proteinExistence type="predicted"/>